<dbReference type="EMBL" id="CAVNYO010000448">
    <property type="protein sequence ID" value="CAK5282214.1"/>
    <property type="molecule type" value="Genomic_DNA"/>
</dbReference>
<evidence type="ECO:0000256" key="1">
    <source>
        <dbReference type="SAM" id="Coils"/>
    </source>
</evidence>
<protein>
    <submittedName>
        <fullName evidence="4">Uncharacterized protein</fullName>
    </submittedName>
</protein>
<feature type="transmembrane region" description="Helical" evidence="3">
    <location>
        <begin position="62"/>
        <end position="81"/>
    </location>
</feature>
<dbReference type="AlphaFoldDB" id="A0AAD2HW45"/>
<comment type="caution">
    <text evidence="4">The sequence shown here is derived from an EMBL/GenBank/DDBJ whole genome shotgun (WGS) entry which is preliminary data.</text>
</comment>
<accession>A0AAD2HW45</accession>
<dbReference type="InterPro" id="IPR040521">
    <property type="entry name" value="KDZ"/>
</dbReference>
<feature type="compositionally biased region" description="Polar residues" evidence="2">
    <location>
        <begin position="498"/>
        <end position="509"/>
    </location>
</feature>
<evidence type="ECO:0000256" key="3">
    <source>
        <dbReference type="SAM" id="Phobius"/>
    </source>
</evidence>
<reference evidence="4" key="1">
    <citation type="submission" date="2023-11" db="EMBL/GenBank/DDBJ databases">
        <authorList>
            <person name="De Vega J J."/>
            <person name="De Vega J J."/>
        </authorList>
    </citation>
    <scope>NUCLEOTIDE SEQUENCE</scope>
</reference>
<keyword evidence="3" id="KW-1133">Transmembrane helix</keyword>
<dbReference type="PANTHER" id="PTHR33096:SF1">
    <property type="entry name" value="CXC1-LIKE CYSTEINE CLUSTER ASSOCIATED WITH KDZ TRANSPOSASES DOMAIN-CONTAINING PROTEIN"/>
    <property type="match status" value="1"/>
</dbReference>
<dbReference type="PANTHER" id="PTHR33096">
    <property type="entry name" value="CXC2 DOMAIN-CONTAINING PROTEIN"/>
    <property type="match status" value="1"/>
</dbReference>
<feature type="region of interest" description="Disordered" evidence="2">
    <location>
        <begin position="493"/>
        <end position="527"/>
    </location>
</feature>
<gene>
    <name evidence="4" type="ORF">MYCIT1_LOCUS33776</name>
</gene>
<keyword evidence="1" id="KW-0175">Coiled coil</keyword>
<proteinExistence type="predicted"/>
<keyword evidence="3" id="KW-0812">Transmembrane</keyword>
<evidence type="ECO:0000313" key="4">
    <source>
        <dbReference type="EMBL" id="CAK5282214.1"/>
    </source>
</evidence>
<dbReference type="Pfam" id="PF18758">
    <property type="entry name" value="KDZ"/>
    <property type="match status" value="1"/>
</dbReference>
<dbReference type="Proteomes" id="UP001295794">
    <property type="component" value="Unassembled WGS sequence"/>
</dbReference>
<name>A0AAD2HW45_9AGAR</name>
<feature type="coiled-coil region" evidence="1">
    <location>
        <begin position="212"/>
        <end position="271"/>
    </location>
</feature>
<evidence type="ECO:0000313" key="5">
    <source>
        <dbReference type="Proteomes" id="UP001295794"/>
    </source>
</evidence>
<keyword evidence="3" id="KW-0472">Membrane</keyword>
<organism evidence="4 5">
    <name type="scientific">Mycena citricolor</name>
    <dbReference type="NCBI Taxonomy" id="2018698"/>
    <lineage>
        <taxon>Eukaryota</taxon>
        <taxon>Fungi</taxon>
        <taxon>Dikarya</taxon>
        <taxon>Basidiomycota</taxon>
        <taxon>Agaricomycotina</taxon>
        <taxon>Agaricomycetes</taxon>
        <taxon>Agaricomycetidae</taxon>
        <taxon>Agaricales</taxon>
        <taxon>Marasmiineae</taxon>
        <taxon>Mycenaceae</taxon>
        <taxon>Mycena</taxon>
    </lineage>
</organism>
<evidence type="ECO:0000256" key="2">
    <source>
        <dbReference type="SAM" id="MobiDB-lite"/>
    </source>
</evidence>
<keyword evidence="5" id="KW-1185">Reference proteome</keyword>
<sequence>MALLCRHDRVLWMANMKSKGEKQFYVLALLETLFQHLPDDVMVAILYDIACQLHRSLHKWGFLAPFITRMVFAVAVFHAFVHRLECQLRYHPWKREGLGFTSGEGCERLWHQLSRLIGHLRISGSYHRLYTLNAQVQFIEQNSLRTLGAWISRRQAFSDEKREMAQAILAHVATKGFDRDALAKQWDLQVEAQTKPHPNRSKRLGIEAVNEVLALREEKKCARVRVEEAQEAWDNASEAEEHSRLMARSALLEAKMDLESIEESLKQKEAALGIDSRARLNKAKSNKFFEQRMNALALKTRIRDLLRSRNMELSELKRSGHRQQGSSDWKLRNAIASSVSKRLPRIRRLVGEFNKLCAKLADMAIHNQAPRGAKIPVPIVTKKVPNLDVDDKIWDDVGLTDEDSSSAPPDWLVNESVKEGIKALLDERRALEEDRFLRNERRSMKAWFQEEWSVINHAICTAGDPALQYQFEIRRVKLIELCADWRKDLPAEDFETNWGPSDSDLSQAQEKMHQRHRNGDPVNSDELSVIQEDVCENDSWEWGGPE</sequence>